<feature type="transmembrane region" description="Helical" evidence="2">
    <location>
        <begin position="110"/>
        <end position="133"/>
    </location>
</feature>
<dbReference type="AlphaFoldDB" id="A0A537KTX4"/>
<evidence type="ECO:0000259" key="3">
    <source>
        <dbReference type="Pfam" id="PF00892"/>
    </source>
</evidence>
<reference evidence="4 5" key="1">
    <citation type="journal article" date="2019" name="Nat. Microbiol.">
        <title>Mediterranean grassland soil C-N compound turnover is dependent on rainfall and depth, and is mediated by genomically divergent microorganisms.</title>
        <authorList>
            <person name="Diamond S."/>
            <person name="Andeer P.F."/>
            <person name="Li Z."/>
            <person name="Crits-Christoph A."/>
            <person name="Burstein D."/>
            <person name="Anantharaman K."/>
            <person name="Lane K.R."/>
            <person name="Thomas B.C."/>
            <person name="Pan C."/>
            <person name="Northen T.R."/>
            <person name="Banfield J.F."/>
        </authorList>
    </citation>
    <scope>NUCLEOTIDE SEQUENCE [LARGE SCALE GENOMIC DNA]</scope>
    <source>
        <strain evidence="4">NP_4</strain>
    </source>
</reference>
<comment type="similarity">
    <text evidence="1">Belongs to the EamA transporter family.</text>
</comment>
<evidence type="ECO:0000313" key="4">
    <source>
        <dbReference type="EMBL" id="TMI98966.1"/>
    </source>
</evidence>
<organism evidence="4 5">
    <name type="scientific">Candidatus Segetimicrobium genomatis</name>
    <dbReference type="NCBI Taxonomy" id="2569760"/>
    <lineage>
        <taxon>Bacteria</taxon>
        <taxon>Bacillati</taxon>
        <taxon>Candidatus Sysuimicrobiota</taxon>
        <taxon>Candidatus Sysuimicrobiia</taxon>
        <taxon>Candidatus Sysuimicrobiales</taxon>
        <taxon>Candidatus Segetimicrobiaceae</taxon>
        <taxon>Candidatus Segetimicrobium</taxon>
    </lineage>
</organism>
<feature type="domain" description="EamA" evidence="3">
    <location>
        <begin position="174"/>
        <end position="310"/>
    </location>
</feature>
<keyword evidence="2" id="KW-1133">Transmembrane helix</keyword>
<feature type="transmembrane region" description="Helical" evidence="2">
    <location>
        <begin position="139"/>
        <end position="160"/>
    </location>
</feature>
<evidence type="ECO:0000313" key="5">
    <source>
        <dbReference type="Proteomes" id="UP000319353"/>
    </source>
</evidence>
<comment type="caution">
    <text evidence="4">The sequence shown here is derived from an EMBL/GenBank/DDBJ whole genome shotgun (WGS) entry which is preliminary data.</text>
</comment>
<feature type="transmembrane region" description="Helical" evidence="2">
    <location>
        <begin position="172"/>
        <end position="192"/>
    </location>
</feature>
<keyword evidence="2" id="KW-0812">Transmembrane</keyword>
<sequence length="312" mass="33229">MRQHRPPRAGHLHRTGELRDGDQRDVKFFRQGLQGTRNLRDLLRPILRPFVRLDHLQIVHHDEPQPVLGLQLACFGAHLVTPASLIFILAGVFAPALARLTYYESLNLIGVARATMISNTTPIFAALLAIPVLGEHLTWKVGAGTVLVVAGVALAIRQGAGPASPPDTERSLTTGALLALNTAVMASVSFMLRKIGLRMHPDPVLGAALTVTGSMVVLAPYIAARWRHGPLRATRGSLVWLIAGGLLTTGGFLAYYPALSLGDVVIVTPLSNTTPLFAVALLYAFRQVERVTAHTAIGAALAAAGVLLIFGG</sequence>
<feature type="domain" description="EamA" evidence="3">
    <location>
        <begin position="84"/>
        <end position="156"/>
    </location>
</feature>
<name>A0A537KTX4_9BACT</name>
<gene>
    <name evidence="4" type="ORF">E6H01_11745</name>
</gene>
<dbReference type="EMBL" id="VBAL01000150">
    <property type="protein sequence ID" value="TMI98966.1"/>
    <property type="molecule type" value="Genomic_DNA"/>
</dbReference>
<evidence type="ECO:0000256" key="1">
    <source>
        <dbReference type="ARBA" id="ARBA00007362"/>
    </source>
</evidence>
<feature type="transmembrane region" description="Helical" evidence="2">
    <location>
        <begin position="204"/>
        <end position="226"/>
    </location>
</feature>
<evidence type="ECO:0000256" key="2">
    <source>
        <dbReference type="SAM" id="Phobius"/>
    </source>
</evidence>
<dbReference type="InterPro" id="IPR037185">
    <property type="entry name" value="EmrE-like"/>
</dbReference>
<feature type="transmembrane region" description="Helical" evidence="2">
    <location>
        <begin position="238"/>
        <end position="258"/>
    </location>
</feature>
<dbReference type="PANTHER" id="PTHR22911">
    <property type="entry name" value="ACYL-MALONYL CONDENSING ENZYME-RELATED"/>
    <property type="match status" value="1"/>
</dbReference>
<feature type="transmembrane region" description="Helical" evidence="2">
    <location>
        <begin position="264"/>
        <end position="284"/>
    </location>
</feature>
<feature type="transmembrane region" description="Helical" evidence="2">
    <location>
        <begin position="75"/>
        <end position="98"/>
    </location>
</feature>
<dbReference type="Pfam" id="PF00892">
    <property type="entry name" value="EamA"/>
    <property type="match status" value="2"/>
</dbReference>
<dbReference type="GO" id="GO:0016020">
    <property type="term" value="C:membrane"/>
    <property type="evidence" value="ECO:0007669"/>
    <property type="project" value="InterPro"/>
</dbReference>
<accession>A0A537KTX4</accession>
<keyword evidence="2" id="KW-0472">Membrane</keyword>
<dbReference type="InterPro" id="IPR000620">
    <property type="entry name" value="EamA_dom"/>
</dbReference>
<dbReference type="SUPFAM" id="SSF103481">
    <property type="entry name" value="Multidrug resistance efflux transporter EmrE"/>
    <property type="match status" value="2"/>
</dbReference>
<protein>
    <submittedName>
        <fullName evidence="4">DMT family transporter</fullName>
    </submittedName>
</protein>
<dbReference type="Proteomes" id="UP000319353">
    <property type="component" value="Unassembled WGS sequence"/>
</dbReference>
<proteinExistence type="inferred from homology"/>
<feature type="transmembrane region" description="Helical" evidence="2">
    <location>
        <begin position="291"/>
        <end position="310"/>
    </location>
</feature>